<dbReference type="Gene3D" id="1.20.1740.10">
    <property type="entry name" value="Amino acid/polyamine transporter I"/>
    <property type="match status" value="1"/>
</dbReference>
<proteinExistence type="predicted"/>
<feature type="transmembrane region" description="Helical" evidence="6">
    <location>
        <begin position="277"/>
        <end position="305"/>
    </location>
</feature>
<feature type="transmembrane region" description="Helical" evidence="6">
    <location>
        <begin position="166"/>
        <end position="185"/>
    </location>
</feature>
<reference evidence="7 8" key="1">
    <citation type="submission" date="2015-01" db="EMBL/GenBank/DDBJ databases">
        <title>Genome Assembly of Bacillus badius MTCC 1458.</title>
        <authorList>
            <person name="Verma A."/>
            <person name="Khatri I."/>
            <person name="Mual P."/>
            <person name="Subramanian S."/>
            <person name="Krishnamurthi S."/>
        </authorList>
    </citation>
    <scope>NUCLEOTIDE SEQUENCE [LARGE SCALE GENOMIC DNA]</scope>
    <source>
        <strain evidence="7 8">MTCC 1458</strain>
    </source>
</reference>
<keyword evidence="2" id="KW-1003">Cell membrane</keyword>
<feature type="transmembrane region" description="Helical" evidence="6">
    <location>
        <begin position="205"/>
        <end position="223"/>
    </location>
</feature>
<dbReference type="PIRSF" id="PIRSF006060">
    <property type="entry name" value="AA_transporter"/>
    <property type="match status" value="1"/>
</dbReference>
<evidence type="ECO:0000313" key="7">
    <source>
        <dbReference type="EMBL" id="KIL78386.1"/>
    </source>
</evidence>
<comment type="caution">
    <text evidence="7">The sequence shown here is derived from an EMBL/GenBank/DDBJ whole genome shotgun (WGS) entry which is preliminary data.</text>
</comment>
<dbReference type="PANTHER" id="PTHR42770:SF7">
    <property type="entry name" value="MEMBRANE PROTEIN"/>
    <property type="match status" value="1"/>
</dbReference>
<evidence type="ECO:0000313" key="8">
    <source>
        <dbReference type="Proteomes" id="UP000031982"/>
    </source>
</evidence>
<feature type="transmembrane region" description="Helical" evidence="6">
    <location>
        <begin position="341"/>
        <end position="359"/>
    </location>
</feature>
<sequence>MKERTQLDKTLKPHWVWAIALGSAIGWGSFVLPADWMAKPGPIGAAIGFGIGGLLMILIAVSYGFLIWHFPVSGGEFAYAYLGFGRTNAYICGWFLALGYMSIVALNASALALLFKFTIPQVAMKGQMYSIAGWDVYITEVLIATAALCVFAWLNIRGASFSGRLQFIFCVVLVLGVAALAFGMFTHSASSFSHLQPVFNPEIPALSAILTIVAIAPFAYVGFDNVPQSAEEFDFPAKKAFSLIVWALIFATLIYITNILFTAVAMPWQELVAKQSIWGTGDVISGAFGSAGLSVLAIAICMGIFTGLNGFYVSASRLLFAMSRAQILPEVFGKLHPTYRTPYAGILFTMVICLAAPWFGRQVLLWIVDMASIGVAVAYFYTCFAAYKFFRWSGNNDTVMEGAVSPARKFCSLLGLIASLVFVGLLAVPGSPAFMGVPSWIALLIWLVIGAVFYGVRGKAFRQIPKEELDYYILGEHSHLASGFHHQVPADTDEKAAP</sequence>
<evidence type="ECO:0000256" key="2">
    <source>
        <dbReference type="ARBA" id="ARBA00022475"/>
    </source>
</evidence>
<evidence type="ECO:0000256" key="5">
    <source>
        <dbReference type="ARBA" id="ARBA00023136"/>
    </source>
</evidence>
<feature type="transmembrane region" description="Helical" evidence="6">
    <location>
        <begin position="136"/>
        <end position="154"/>
    </location>
</feature>
<feature type="transmembrane region" description="Helical" evidence="6">
    <location>
        <begin position="46"/>
        <end position="68"/>
    </location>
</feature>
<organism evidence="7 8">
    <name type="scientific">Bacillus badius</name>
    <dbReference type="NCBI Taxonomy" id="1455"/>
    <lineage>
        <taxon>Bacteria</taxon>
        <taxon>Bacillati</taxon>
        <taxon>Bacillota</taxon>
        <taxon>Bacilli</taxon>
        <taxon>Bacillales</taxon>
        <taxon>Bacillaceae</taxon>
        <taxon>Pseudobacillus</taxon>
    </lineage>
</organism>
<feature type="transmembrane region" description="Helical" evidence="6">
    <location>
        <begin position="410"/>
        <end position="428"/>
    </location>
</feature>
<keyword evidence="3 6" id="KW-0812">Transmembrane</keyword>
<protein>
    <submittedName>
        <fullName evidence="7">Cationic amino acid transporter</fullName>
    </submittedName>
</protein>
<dbReference type="Pfam" id="PF13520">
    <property type="entry name" value="AA_permease_2"/>
    <property type="match status" value="1"/>
</dbReference>
<name>A0ABR5AUF2_BACBA</name>
<feature type="transmembrane region" description="Helical" evidence="6">
    <location>
        <begin position="434"/>
        <end position="456"/>
    </location>
</feature>
<dbReference type="RefSeq" id="WP_082040220.1">
    <property type="nucleotide sequence ID" value="NZ_JARTHD010000012.1"/>
</dbReference>
<evidence type="ECO:0000256" key="6">
    <source>
        <dbReference type="SAM" id="Phobius"/>
    </source>
</evidence>
<dbReference type="InterPro" id="IPR002293">
    <property type="entry name" value="AA/rel_permease1"/>
</dbReference>
<feature type="transmembrane region" description="Helical" evidence="6">
    <location>
        <begin position="88"/>
        <end position="115"/>
    </location>
</feature>
<dbReference type="EMBL" id="JXLP01000009">
    <property type="protein sequence ID" value="KIL78386.1"/>
    <property type="molecule type" value="Genomic_DNA"/>
</dbReference>
<dbReference type="Proteomes" id="UP000031982">
    <property type="component" value="Unassembled WGS sequence"/>
</dbReference>
<dbReference type="InterPro" id="IPR050367">
    <property type="entry name" value="APC_superfamily"/>
</dbReference>
<feature type="transmembrane region" description="Helical" evidence="6">
    <location>
        <begin position="243"/>
        <end position="265"/>
    </location>
</feature>
<gene>
    <name evidence="7" type="ORF">SD77_4066</name>
</gene>
<evidence type="ECO:0000256" key="1">
    <source>
        <dbReference type="ARBA" id="ARBA00004651"/>
    </source>
</evidence>
<keyword evidence="4 6" id="KW-1133">Transmembrane helix</keyword>
<feature type="transmembrane region" description="Helical" evidence="6">
    <location>
        <begin position="365"/>
        <end position="390"/>
    </location>
</feature>
<dbReference type="PANTHER" id="PTHR42770">
    <property type="entry name" value="AMINO ACID TRANSPORTER-RELATED"/>
    <property type="match status" value="1"/>
</dbReference>
<evidence type="ECO:0000256" key="3">
    <source>
        <dbReference type="ARBA" id="ARBA00022692"/>
    </source>
</evidence>
<keyword evidence="5 6" id="KW-0472">Membrane</keyword>
<comment type="subcellular location">
    <subcellularLocation>
        <location evidence="1">Cell membrane</location>
        <topology evidence="1">Multi-pass membrane protein</topology>
    </subcellularLocation>
</comment>
<feature type="transmembrane region" description="Helical" evidence="6">
    <location>
        <begin position="15"/>
        <end position="34"/>
    </location>
</feature>
<accession>A0ABR5AUF2</accession>
<keyword evidence="8" id="KW-1185">Reference proteome</keyword>
<evidence type="ECO:0000256" key="4">
    <source>
        <dbReference type="ARBA" id="ARBA00022989"/>
    </source>
</evidence>